<feature type="compositionally biased region" description="Low complexity" evidence="1">
    <location>
        <begin position="244"/>
        <end position="263"/>
    </location>
</feature>
<accession>A0A9W8IIA1</accession>
<feature type="region of interest" description="Disordered" evidence="1">
    <location>
        <begin position="239"/>
        <end position="295"/>
    </location>
</feature>
<comment type="caution">
    <text evidence="2">The sequence shown here is derived from an EMBL/GenBank/DDBJ whole genome shotgun (WGS) entry which is preliminary data.</text>
</comment>
<dbReference type="EMBL" id="JANBUW010000013">
    <property type="protein sequence ID" value="KAJ2851364.1"/>
    <property type="molecule type" value="Genomic_DNA"/>
</dbReference>
<reference evidence="2" key="1">
    <citation type="submission" date="2022-07" db="EMBL/GenBank/DDBJ databases">
        <title>Phylogenomic reconstructions and comparative analyses of Kickxellomycotina fungi.</title>
        <authorList>
            <person name="Reynolds N.K."/>
            <person name="Stajich J.E."/>
            <person name="Barry K."/>
            <person name="Grigoriev I.V."/>
            <person name="Crous P."/>
            <person name="Smith M.E."/>
        </authorList>
    </citation>
    <scope>NUCLEOTIDE SEQUENCE</scope>
    <source>
        <strain evidence="2">NRRL 1566</strain>
    </source>
</reference>
<feature type="compositionally biased region" description="Low complexity" evidence="1">
    <location>
        <begin position="21"/>
        <end position="42"/>
    </location>
</feature>
<feature type="region of interest" description="Disordered" evidence="1">
    <location>
        <begin position="398"/>
        <end position="435"/>
    </location>
</feature>
<dbReference type="Proteomes" id="UP001139887">
    <property type="component" value="Unassembled WGS sequence"/>
</dbReference>
<feature type="compositionally biased region" description="Low complexity" evidence="1">
    <location>
        <begin position="820"/>
        <end position="832"/>
    </location>
</feature>
<sequence length="873" mass="92674">MTTLAVAAKETADTNKQQQDSSRPVSTSSGTSIVSTVDTSGGISTTAKAKLAESLGSLSTMPTPRNTFLTPPTGLNLADKGAFISKSAGATEQQVRLSWDSQQHQVQLQKLVEAKDTQCTGSSNDKRADTKDEKRQHQERPQAAHLVSYDDNYCLLNHPSALTDGPYTREAAVEQLRRLAGRTDALSNSRAKEENRWAAETPLVLAPAVEGLSELESALAGIVARRQIPNRTHVYRQAKGGAGSLPTAASATAGGSAASPGAAKPARRKQRLSMMSAGQESVSGGGADDKRSMRSRASVISSDIVSSTLGGTTPYVDLNGHIERLATCISRLQPAALESTKAGPGSHGHGRQSSFGGSIAKSAAASVHSLVAMPLTSDNMPPLPAHDDQSAHSLHAARLTPVAESPVVGERGKDNEPIRSRSSSHLSVMSGGSTESRRRIMVGEALMASQFPSLFGSPVAETGRSPNMAVPSAGSTHSGSIYSHDSSDSRSQSANGTGLESARAASIISRTKGSGSPMLNAPAVTVRDITPAGRLALWVQLHTTVEIPKPSLWRRKQWHRRFMIFAGNVLYLFKSSSPAATALTMVRLSTQTIVCVNDSFHNRNWVVEITQPAGDVLNATALAPQSWFVQLDVRSEMIVLLKQLKAVIGELQVQPDLERKEEERLRDRKRRQRDEALQKADVCPWEADEFSDASTGSDAGETRNGSIAAVDGLHRIADDELFSSSDESPMTATDSAGTRAARPAKLQINRYTGTGGIAEWGAHRLHVPYSPASSTGMHPPKMRSFSADPAAVTGRRPSLADVLAPPGSAIQELTPVPAYSPQTSPQTPPQTTGARGSVMIRADASELIDQMFASASRELAAPSTLSSVREEQD</sequence>
<feature type="region of interest" description="Disordered" evidence="1">
    <location>
        <begin position="1"/>
        <end position="45"/>
    </location>
</feature>
<organism evidence="2 3">
    <name type="scientific">Coemansia brasiliensis</name>
    <dbReference type="NCBI Taxonomy" id="2650707"/>
    <lineage>
        <taxon>Eukaryota</taxon>
        <taxon>Fungi</taxon>
        <taxon>Fungi incertae sedis</taxon>
        <taxon>Zoopagomycota</taxon>
        <taxon>Kickxellomycotina</taxon>
        <taxon>Kickxellomycetes</taxon>
        <taxon>Kickxellales</taxon>
        <taxon>Kickxellaceae</taxon>
        <taxon>Coemansia</taxon>
    </lineage>
</organism>
<name>A0A9W8IIA1_9FUNG</name>
<dbReference type="OrthoDB" id="185175at2759"/>
<proteinExistence type="predicted"/>
<gene>
    <name evidence="2" type="ORF">IWW36_001130</name>
</gene>
<feature type="compositionally biased region" description="Basic and acidic residues" evidence="1">
    <location>
        <begin position="124"/>
        <end position="142"/>
    </location>
</feature>
<feature type="region of interest" description="Disordered" evidence="1">
    <location>
        <begin position="458"/>
        <end position="503"/>
    </location>
</feature>
<feature type="compositionally biased region" description="Low complexity" evidence="1">
    <location>
        <begin position="420"/>
        <end position="433"/>
    </location>
</feature>
<feature type="region of interest" description="Disordered" evidence="1">
    <location>
        <begin position="659"/>
        <end position="678"/>
    </location>
</feature>
<feature type="compositionally biased region" description="Low complexity" evidence="1">
    <location>
        <begin position="475"/>
        <end position="493"/>
    </location>
</feature>
<feature type="region of interest" description="Disordered" evidence="1">
    <location>
        <begin position="812"/>
        <end position="838"/>
    </location>
</feature>
<dbReference type="InterPro" id="IPR011993">
    <property type="entry name" value="PH-like_dom_sf"/>
</dbReference>
<keyword evidence="3" id="KW-1185">Reference proteome</keyword>
<feature type="region of interest" description="Disordered" evidence="1">
    <location>
        <begin position="116"/>
        <end position="144"/>
    </location>
</feature>
<dbReference type="AlphaFoldDB" id="A0A9W8IIA1"/>
<evidence type="ECO:0000313" key="3">
    <source>
        <dbReference type="Proteomes" id="UP001139887"/>
    </source>
</evidence>
<protein>
    <recommendedName>
        <fullName evidence="4">PH domain-containing protein</fullName>
    </recommendedName>
</protein>
<dbReference type="SUPFAM" id="SSF50729">
    <property type="entry name" value="PH domain-like"/>
    <property type="match status" value="1"/>
</dbReference>
<evidence type="ECO:0000313" key="2">
    <source>
        <dbReference type="EMBL" id="KAJ2851364.1"/>
    </source>
</evidence>
<feature type="compositionally biased region" description="Polar residues" evidence="1">
    <location>
        <begin position="722"/>
        <end position="736"/>
    </location>
</feature>
<evidence type="ECO:0000256" key="1">
    <source>
        <dbReference type="SAM" id="MobiDB-lite"/>
    </source>
</evidence>
<feature type="region of interest" description="Disordered" evidence="1">
    <location>
        <begin position="721"/>
        <end position="741"/>
    </location>
</feature>
<feature type="compositionally biased region" description="Basic and acidic residues" evidence="1">
    <location>
        <begin position="410"/>
        <end position="419"/>
    </location>
</feature>
<evidence type="ECO:0008006" key="4">
    <source>
        <dbReference type="Google" id="ProtNLM"/>
    </source>
</evidence>
<dbReference type="Gene3D" id="2.30.29.30">
    <property type="entry name" value="Pleckstrin-homology domain (PH domain)/Phosphotyrosine-binding domain (PTB)"/>
    <property type="match status" value="1"/>
</dbReference>